<evidence type="ECO:0000259" key="4">
    <source>
        <dbReference type="Pfam" id="PF00171"/>
    </source>
</evidence>
<accession>A0ABS0K0U7</accession>
<evidence type="ECO:0000256" key="3">
    <source>
        <dbReference type="RuleBase" id="RU003345"/>
    </source>
</evidence>
<reference evidence="5 6" key="1">
    <citation type="submission" date="2020-11" db="EMBL/GenBank/DDBJ databases">
        <title>Sequencing the genomes of 1000 actinobacteria strains.</title>
        <authorList>
            <person name="Klenk H.-P."/>
        </authorList>
    </citation>
    <scope>NUCLEOTIDE SEQUENCE [LARGE SCALE GENOMIC DNA]</scope>
    <source>
        <strain evidence="5 6">DSM 101695</strain>
    </source>
</reference>
<dbReference type="PANTHER" id="PTHR11699">
    <property type="entry name" value="ALDEHYDE DEHYDROGENASE-RELATED"/>
    <property type="match status" value="1"/>
</dbReference>
<dbReference type="InterPro" id="IPR016163">
    <property type="entry name" value="Ald_DH_C"/>
</dbReference>
<sequence length="476" mass="51323">MFEYAPAPESRSVVEIKNASGLYIGGEFVDPADGGSFKSINPASEEVLAEVAEAGAQDVERAVRAARKAYDKVWGPMPGRDRAKYLYRIARLIQERSRELAVLESLDNGKPIRESRDVDLPLVAAHFFYYAGWADKLGHAGFGPNPQPVGVAAQVIPWNFPLLMLAWKIAPALAAGNTVVLKPAETTPLTALLFAEICQQAELPAGVVNILTGAGDTGRALVEHPGVDKVAFTGSTEVGRAIARSIAGTRKKLTLELGGKAANIVFDDAPIDQAVEGIVNGIFFNQGHVCCAGSRLLVQENVADRVLESLKRRMAQLRVGDPLDKNTDVGAINSAAQLERIRELSDAGSAEGAERWSPPCDLPDRGFWFAPTIFTGVTQAHRIAREEIFGPVLSVLTFRTPAEAVEKANNTPYGLSAGIWTDKGSRILWMADRLRAGVVWANTFNKFDPTSPFGGYKESGYGREGGRHGLEGYLNV</sequence>
<protein>
    <submittedName>
        <fullName evidence="5">Aldehyde dehydrogenase (NAD+)</fullName>
        <ecNumber evidence="5">1.2.1.3</ecNumber>
    </submittedName>
</protein>
<organism evidence="5 6">
    <name type="scientific">Micromonospora vinacea</name>
    <dbReference type="NCBI Taxonomy" id="709878"/>
    <lineage>
        <taxon>Bacteria</taxon>
        <taxon>Bacillati</taxon>
        <taxon>Actinomycetota</taxon>
        <taxon>Actinomycetes</taxon>
        <taxon>Micromonosporales</taxon>
        <taxon>Micromonosporaceae</taxon>
        <taxon>Micromonospora</taxon>
    </lineage>
</organism>
<evidence type="ECO:0000256" key="2">
    <source>
        <dbReference type="PROSITE-ProRule" id="PRU10007"/>
    </source>
</evidence>
<dbReference type="Gene3D" id="3.40.309.10">
    <property type="entry name" value="Aldehyde Dehydrogenase, Chain A, domain 2"/>
    <property type="match status" value="1"/>
</dbReference>
<dbReference type="PROSITE" id="PS00687">
    <property type="entry name" value="ALDEHYDE_DEHYDR_GLU"/>
    <property type="match status" value="1"/>
</dbReference>
<dbReference type="EC" id="1.2.1.3" evidence="5"/>
<dbReference type="RefSeq" id="WP_196921018.1">
    <property type="nucleotide sequence ID" value="NZ_JADOTY010000001.1"/>
</dbReference>
<evidence type="ECO:0000313" key="6">
    <source>
        <dbReference type="Proteomes" id="UP000631791"/>
    </source>
</evidence>
<dbReference type="EMBL" id="JADOTY010000001">
    <property type="protein sequence ID" value="MBG6102232.1"/>
    <property type="molecule type" value="Genomic_DNA"/>
</dbReference>
<feature type="active site" evidence="2">
    <location>
        <position position="256"/>
    </location>
</feature>
<comment type="caution">
    <text evidence="5">The sequence shown here is derived from an EMBL/GenBank/DDBJ whole genome shotgun (WGS) entry which is preliminary data.</text>
</comment>
<dbReference type="CDD" id="cd07111">
    <property type="entry name" value="ALDH_F16"/>
    <property type="match status" value="1"/>
</dbReference>
<evidence type="ECO:0000256" key="1">
    <source>
        <dbReference type="ARBA" id="ARBA00023002"/>
    </source>
</evidence>
<dbReference type="GO" id="GO:0004029">
    <property type="term" value="F:aldehyde dehydrogenase (NAD+) activity"/>
    <property type="evidence" value="ECO:0007669"/>
    <property type="project" value="UniProtKB-EC"/>
</dbReference>
<gene>
    <name evidence="5" type="ORF">IW249_002646</name>
</gene>
<dbReference type="Proteomes" id="UP000631791">
    <property type="component" value="Unassembled WGS sequence"/>
</dbReference>
<dbReference type="InterPro" id="IPR016162">
    <property type="entry name" value="Ald_DH_N"/>
</dbReference>
<dbReference type="InterPro" id="IPR016161">
    <property type="entry name" value="Ald_DH/histidinol_DH"/>
</dbReference>
<comment type="similarity">
    <text evidence="3">Belongs to the aldehyde dehydrogenase family.</text>
</comment>
<keyword evidence="1 3" id="KW-0560">Oxidoreductase</keyword>
<keyword evidence="6" id="KW-1185">Reference proteome</keyword>
<dbReference type="Gene3D" id="3.40.605.10">
    <property type="entry name" value="Aldehyde Dehydrogenase, Chain A, domain 1"/>
    <property type="match status" value="1"/>
</dbReference>
<evidence type="ECO:0000313" key="5">
    <source>
        <dbReference type="EMBL" id="MBG6102232.1"/>
    </source>
</evidence>
<name>A0ABS0K0U7_9ACTN</name>
<feature type="domain" description="Aldehyde dehydrogenase" evidence="4">
    <location>
        <begin position="29"/>
        <end position="476"/>
    </location>
</feature>
<dbReference type="InterPro" id="IPR015590">
    <property type="entry name" value="Aldehyde_DH_dom"/>
</dbReference>
<dbReference type="SUPFAM" id="SSF53720">
    <property type="entry name" value="ALDH-like"/>
    <property type="match status" value="1"/>
</dbReference>
<proteinExistence type="inferred from homology"/>
<dbReference type="Pfam" id="PF00171">
    <property type="entry name" value="Aldedh"/>
    <property type="match status" value="1"/>
</dbReference>
<dbReference type="InterPro" id="IPR029510">
    <property type="entry name" value="Ald_DH_CS_GLU"/>
</dbReference>